<feature type="domain" description="ABC transporter" evidence="11">
    <location>
        <begin position="616"/>
        <end position="844"/>
    </location>
</feature>
<evidence type="ECO:0000256" key="10">
    <source>
        <dbReference type="SAM" id="Phobius"/>
    </source>
</evidence>
<feature type="compositionally biased region" description="Basic and acidic residues" evidence="9">
    <location>
        <begin position="844"/>
        <end position="857"/>
    </location>
</feature>
<evidence type="ECO:0000259" key="11">
    <source>
        <dbReference type="PROSITE" id="PS50893"/>
    </source>
</evidence>
<evidence type="ECO:0000256" key="8">
    <source>
        <dbReference type="ARBA" id="ARBA00023136"/>
    </source>
</evidence>
<dbReference type="PANTHER" id="PTHR24223:SF345">
    <property type="entry name" value="ABC MULTIDRUG TRANSPORTER (EUROFUNG)"/>
    <property type="match status" value="1"/>
</dbReference>
<evidence type="ECO:0000256" key="7">
    <source>
        <dbReference type="ARBA" id="ARBA00022989"/>
    </source>
</evidence>
<feature type="transmembrane region" description="Helical" evidence="10">
    <location>
        <begin position="1040"/>
        <end position="1057"/>
    </location>
</feature>
<dbReference type="InterPro" id="IPR044746">
    <property type="entry name" value="ABCC_6TM_D1"/>
</dbReference>
<dbReference type="InterPro" id="IPR017871">
    <property type="entry name" value="ABC_transporter-like_CS"/>
</dbReference>
<dbReference type="GO" id="GO:0005886">
    <property type="term" value="C:plasma membrane"/>
    <property type="evidence" value="ECO:0007669"/>
    <property type="project" value="UniProtKB-SubCell"/>
</dbReference>
<comment type="subcellular location">
    <subcellularLocation>
        <location evidence="1">Cell membrane</location>
        <topology evidence="1">Multi-pass membrane protein</topology>
    </subcellularLocation>
</comment>
<dbReference type="InterPro" id="IPR027417">
    <property type="entry name" value="P-loop_NTPase"/>
</dbReference>
<dbReference type="CDD" id="cd18580">
    <property type="entry name" value="ABC_6TM_ABCC_D2"/>
    <property type="match status" value="1"/>
</dbReference>
<dbReference type="SUPFAM" id="SSF52540">
    <property type="entry name" value="P-loop containing nucleoside triphosphate hydrolases"/>
    <property type="match status" value="2"/>
</dbReference>
<dbReference type="Gene3D" id="3.40.50.300">
    <property type="entry name" value="P-loop containing nucleotide triphosphate hydrolases"/>
    <property type="match status" value="2"/>
</dbReference>
<evidence type="ECO:0000256" key="5">
    <source>
        <dbReference type="ARBA" id="ARBA00022741"/>
    </source>
</evidence>
<evidence type="ECO:0000256" key="3">
    <source>
        <dbReference type="ARBA" id="ARBA00022475"/>
    </source>
</evidence>
<evidence type="ECO:0000256" key="9">
    <source>
        <dbReference type="SAM" id="MobiDB-lite"/>
    </source>
</evidence>
<feature type="transmembrane region" description="Helical" evidence="10">
    <location>
        <begin position="547"/>
        <end position="569"/>
    </location>
</feature>
<evidence type="ECO:0000256" key="2">
    <source>
        <dbReference type="ARBA" id="ARBA00022448"/>
    </source>
</evidence>
<feature type="transmembrane region" description="Helical" evidence="10">
    <location>
        <begin position="177"/>
        <end position="198"/>
    </location>
</feature>
<feature type="transmembrane region" description="Helical" evidence="10">
    <location>
        <begin position="506"/>
        <end position="527"/>
    </location>
</feature>
<sequence>MPEFIVPGNLLSSDPGIMSSMLCINDGSFGPSVQGCRGDFDFTQKFERIFFSIIPASVFVAAAIARVAALSQGPRIVGGQALQYLKLAIITVYSVIQLALLALFATGTPGVVHSLSVAGSALVFAASAFAIALSYAEHSRARRPSAILNIYILLTLIFDIVQVRTAWLIIVSWHQTILARLFTSSIAVKVVVLCLEAVPKTRWIHWNASEHSPEESSSVFSLGVYYWLNRLFWRGYRDVLVIDDLYPLDEGMSSQRLYEKLACKLRIPQYHKELKFGLCKDICRALVGPLLAPIAPRVALIGFKFCQPFFIRSTLLYLQVPDNLTTDNHGYGLIGACFLIYIGIAFSSAWYTYYNQKAACMIRGCLAATVYRKTTQTKLTAADDAAAVTLMSTDIERIVKGCTVMHEIWAGILEVALGCWLLERQLGAAFASPIAIILVCIGILAWELTFVGKRQGAWMASIQNRVGLTSNAISNMKLYKISGITEPVAQLIQNLREGEIKMGNRFRWLLILTAGLGFTPVCLSPVVTFAMTSESLRVETLFTSYSYIMLLTGPLVLVFQSLPPIFAAITCTQRIQKFIADEPRIDTRKQAGASSSATSNTEKDSSGESGDTPLAFKIEAGTFGWGGEKMTLSHINTSIPANQLTLIIGEVACGKSTFCKVLLGELPVSSGTVTAFVPLSRIGYCEQTPFLYNATFKENIIGHCQFDQDKYDEIIDATLLGTDVALLPDGHDTKIGNNGIMLSGGQKQRVSVARALYSDSDVMIFDDVLSGLDNDTEAELFRRVFGPGSITRRRNATVVICTHSIRHLPTADHIIALETGGTIIEQGTFQDLKRNNKYVQSLGVKEEAPRSHTEPPREQQAAMAPKTTSNEIKAALEDRARQLGDWSIYSHYFRSVGFLSVFLLALSAVVYGVGANLSTIWMKFWAEDAYDKSVGFYIGIFGLLRVLAVLFILINATTTHILMISYSGTVLHQRAITTVVTAPLRFFTTTDSGIVTNLFSQDMTLLDGDLPMALTNFTIELADCIGMAFVIASASPYLAIGYPALLAVLYFVQMFYLRTSRQIRLLDLESKSPLYTHFLDTINGIATIRAFGWESLDVKRNNELLDTSQRPAYLLAMIQQWLMTTLNLIVTGLAVLLVSLATQLNVNTGLTGASLVTLLMFSESVSNLIRAYTTLETSLGAVSRLRTFSNTVKPEKQPDEGLEPSIEWPQGGRIDIKDVSASYGSESESETGQVSIEPPNLVIRDLTLTILPRQKVAICGRTGSGKSSLILLLLRLLDPLPSCNINMEIDGTPLNRVDRAALRKRIFAIPQDAVFLPDGSTIKANIDPLDVATAQECLDVLTVVRLASFVDDRGGLDTGMNAEDLSAGQKQLFSLGRAILRRRVRSRLLKSEKGGGVLLLDEVSSSVDKATDRAMQEIIRQEFESYTIVMVSHRLEMVMDFFDSVVVLDKGVVVESGSPRELIETPGSRFHELWSIENRNSDKE</sequence>
<name>A0A9P9F9X8_9HYPO</name>
<comment type="caution">
    <text evidence="13">The sequence shown here is derived from an EMBL/GenBank/DDBJ whole genome shotgun (WGS) entry which is preliminary data.</text>
</comment>
<dbReference type="InterPro" id="IPR056227">
    <property type="entry name" value="TMD0_ABC"/>
</dbReference>
<dbReference type="GO" id="GO:0140359">
    <property type="term" value="F:ABC-type transporter activity"/>
    <property type="evidence" value="ECO:0007669"/>
    <property type="project" value="InterPro"/>
</dbReference>
<dbReference type="SUPFAM" id="SSF90123">
    <property type="entry name" value="ABC transporter transmembrane region"/>
    <property type="match status" value="2"/>
</dbReference>
<feature type="domain" description="ABC transmembrane type-1" evidence="12">
    <location>
        <begin position="307"/>
        <end position="563"/>
    </location>
</feature>
<dbReference type="Proteomes" id="UP000717696">
    <property type="component" value="Unassembled WGS sequence"/>
</dbReference>
<dbReference type="InterPro" id="IPR011527">
    <property type="entry name" value="ABC1_TM_dom"/>
</dbReference>
<dbReference type="InterPro" id="IPR003593">
    <property type="entry name" value="AAA+_ATPase"/>
</dbReference>
<feature type="region of interest" description="Disordered" evidence="9">
    <location>
        <begin position="586"/>
        <end position="613"/>
    </location>
</feature>
<keyword evidence="14" id="KW-1185">Reference proteome</keyword>
<dbReference type="InterPro" id="IPR003439">
    <property type="entry name" value="ABC_transporter-like_ATP-bd"/>
</dbReference>
<evidence type="ECO:0000256" key="1">
    <source>
        <dbReference type="ARBA" id="ARBA00004651"/>
    </source>
</evidence>
<proteinExistence type="predicted"/>
<dbReference type="PANTHER" id="PTHR24223">
    <property type="entry name" value="ATP-BINDING CASSETTE SUB-FAMILY C"/>
    <property type="match status" value="1"/>
</dbReference>
<keyword evidence="7 10" id="KW-1133">Transmembrane helix</keyword>
<feature type="domain" description="ABC transporter" evidence="11">
    <location>
        <begin position="1214"/>
        <end position="1475"/>
    </location>
</feature>
<dbReference type="InterPro" id="IPR036640">
    <property type="entry name" value="ABC1_TM_sf"/>
</dbReference>
<feature type="region of interest" description="Disordered" evidence="9">
    <location>
        <begin position="843"/>
        <end position="866"/>
    </location>
</feature>
<keyword evidence="4 10" id="KW-0812">Transmembrane</keyword>
<dbReference type="GO" id="GO:0005524">
    <property type="term" value="F:ATP binding"/>
    <property type="evidence" value="ECO:0007669"/>
    <property type="project" value="UniProtKB-KW"/>
</dbReference>
<evidence type="ECO:0000259" key="12">
    <source>
        <dbReference type="PROSITE" id="PS50929"/>
    </source>
</evidence>
<dbReference type="PROSITE" id="PS50929">
    <property type="entry name" value="ABC_TM1F"/>
    <property type="match status" value="2"/>
</dbReference>
<dbReference type="PROSITE" id="PS00211">
    <property type="entry name" value="ABC_TRANSPORTER_1"/>
    <property type="match status" value="2"/>
</dbReference>
<gene>
    <name evidence="13" type="ORF">B0J13DRAFT_494537</name>
</gene>
<evidence type="ECO:0000256" key="4">
    <source>
        <dbReference type="ARBA" id="ARBA00022692"/>
    </source>
</evidence>
<feature type="transmembrane region" description="Helical" evidence="10">
    <location>
        <begin position="148"/>
        <end position="171"/>
    </location>
</feature>
<protein>
    <submittedName>
        <fullName evidence="13">P-loop containing nucleoside triphosphate hydrolase protein</fullName>
    </submittedName>
</protein>
<evidence type="ECO:0000256" key="6">
    <source>
        <dbReference type="ARBA" id="ARBA00022840"/>
    </source>
</evidence>
<dbReference type="CDD" id="cd03250">
    <property type="entry name" value="ABCC_MRP_domain1"/>
    <property type="match status" value="1"/>
</dbReference>
<dbReference type="EMBL" id="JAGMUU010000003">
    <property type="protein sequence ID" value="KAH7157405.1"/>
    <property type="molecule type" value="Genomic_DNA"/>
</dbReference>
<feature type="transmembrane region" description="Helical" evidence="10">
    <location>
        <begin position="331"/>
        <end position="353"/>
    </location>
</feature>
<dbReference type="FunFam" id="1.20.1560.10:FF:000055">
    <property type="entry name" value="ABC multidrug transporter (Eurofung)"/>
    <property type="match status" value="1"/>
</dbReference>
<evidence type="ECO:0000313" key="14">
    <source>
        <dbReference type="Proteomes" id="UP000717696"/>
    </source>
</evidence>
<dbReference type="Gene3D" id="1.20.1560.10">
    <property type="entry name" value="ABC transporter type 1, transmembrane domain"/>
    <property type="match status" value="2"/>
</dbReference>
<feature type="transmembrane region" description="Helical" evidence="10">
    <location>
        <begin position="934"/>
        <end position="954"/>
    </location>
</feature>
<keyword evidence="13" id="KW-0378">Hydrolase</keyword>
<dbReference type="Pfam" id="PF00005">
    <property type="entry name" value="ABC_tran"/>
    <property type="match status" value="2"/>
</dbReference>
<dbReference type="SMART" id="SM00382">
    <property type="entry name" value="AAA"/>
    <property type="match status" value="2"/>
</dbReference>
<dbReference type="GO" id="GO:0016887">
    <property type="term" value="F:ATP hydrolysis activity"/>
    <property type="evidence" value="ECO:0007669"/>
    <property type="project" value="InterPro"/>
</dbReference>
<keyword evidence="3" id="KW-1003">Cell membrane</keyword>
<keyword evidence="6" id="KW-0067">ATP-binding</keyword>
<keyword evidence="8 10" id="KW-0472">Membrane</keyword>
<accession>A0A9P9F9X8</accession>
<organism evidence="13 14">
    <name type="scientific">Dactylonectria estremocensis</name>
    <dbReference type="NCBI Taxonomy" id="1079267"/>
    <lineage>
        <taxon>Eukaryota</taxon>
        <taxon>Fungi</taxon>
        <taxon>Dikarya</taxon>
        <taxon>Ascomycota</taxon>
        <taxon>Pezizomycotina</taxon>
        <taxon>Sordariomycetes</taxon>
        <taxon>Hypocreomycetidae</taxon>
        <taxon>Hypocreales</taxon>
        <taxon>Nectriaceae</taxon>
        <taxon>Dactylonectria</taxon>
    </lineage>
</organism>
<feature type="transmembrane region" description="Helical" evidence="10">
    <location>
        <begin position="81"/>
        <end position="105"/>
    </location>
</feature>
<dbReference type="FunFam" id="1.20.1560.10:FF:000066">
    <property type="entry name" value="ABC multidrug transporter (Eurofung)"/>
    <property type="match status" value="1"/>
</dbReference>
<dbReference type="InterPro" id="IPR044726">
    <property type="entry name" value="ABCC_6TM_D2"/>
</dbReference>
<feature type="transmembrane region" description="Helical" evidence="10">
    <location>
        <begin position="429"/>
        <end position="451"/>
    </location>
</feature>
<evidence type="ECO:0000313" key="13">
    <source>
        <dbReference type="EMBL" id="KAH7157405.1"/>
    </source>
</evidence>
<keyword evidence="2" id="KW-0813">Transport</keyword>
<feature type="domain" description="ABC transmembrane type-1" evidence="12">
    <location>
        <begin position="898"/>
        <end position="1177"/>
    </location>
</feature>
<dbReference type="Pfam" id="PF00664">
    <property type="entry name" value="ABC_membrane"/>
    <property type="match status" value="1"/>
</dbReference>
<dbReference type="CDD" id="cd18579">
    <property type="entry name" value="ABC_6TM_ABCC_D1"/>
    <property type="match status" value="1"/>
</dbReference>
<feature type="transmembrane region" description="Helical" evidence="10">
    <location>
        <begin position="111"/>
        <end position="136"/>
    </location>
</feature>
<feature type="transmembrane region" description="Helical" evidence="10">
    <location>
        <begin position="896"/>
        <end position="914"/>
    </location>
</feature>
<dbReference type="Pfam" id="PF24357">
    <property type="entry name" value="TMD0_ABC"/>
    <property type="match status" value="1"/>
</dbReference>
<dbReference type="OrthoDB" id="6500128at2759"/>
<keyword evidence="5" id="KW-0547">Nucleotide-binding</keyword>
<dbReference type="PROSITE" id="PS50893">
    <property type="entry name" value="ABC_TRANSPORTER_2"/>
    <property type="match status" value="2"/>
</dbReference>
<feature type="transmembrane region" description="Helical" evidence="10">
    <location>
        <begin position="49"/>
        <end position="69"/>
    </location>
</feature>
<dbReference type="InterPro" id="IPR050173">
    <property type="entry name" value="ABC_transporter_C-like"/>
</dbReference>
<reference evidence="13" key="1">
    <citation type="journal article" date="2021" name="Nat. Commun.">
        <title>Genetic determinants of endophytism in the Arabidopsis root mycobiome.</title>
        <authorList>
            <person name="Mesny F."/>
            <person name="Miyauchi S."/>
            <person name="Thiergart T."/>
            <person name="Pickel B."/>
            <person name="Atanasova L."/>
            <person name="Karlsson M."/>
            <person name="Huettel B."/>
            <person name="Barry K.W."/>
            <person name="Haridas S."/>
            <person name="Chen C."/>
            <person name="Bauer D."/>
            <person name="Andreopoulos W."/>
            <person name="Pangilinan J."/>
            <person name="LaButti K."/>
            <person name="Riley R."/>
            <person name="Lipzen A."/>
            <person name="Clum A."/>
            <person name="Drula E."/>
            <person name="Henrissat B."/>
            <person name="Kohler A."/>
            <person name="Grigoriev I.V."/>
            <person name="Martin F.M."/>
            <person name="Hacquard S."/>
        </authorList>
    </citation>
    <scope>NUCLEOTIDE SEQUENCE</scope>
    <source>
        <strain evidence="13">MPI-CAGE-AT-0021</strain>
    </source>
</reference>